<reference evidence="1 2" key="1">
    <citation type="journal article" date="2012" name="BMC Genomics">
        <title>Comparative genomic analysis and phylogenetic position of Theileria equi.</title>
        <authorList>
            <person name="Kappmeyer L.S."/>
            <person name="Thiagarajan M."/>
            <person name="Herndon D.R."/>
            <person name="Ramsay J.D."/>
            <person name="Caler E."/>
            <person name="Djikeng A."/>
            <person name="Gillespie J.J."/>
            <person name="Lau A.O."/>
            <person name="Roalson E.H."/>
            <person name="Silva J.C."/>
            <person name="Silva M.G."/>
            <person name="Suarez C.E."/>
            <person name="Ueti M.W."/>
            <person name="Nene V.M."/>
            <person name="Mealey R.H."/>
            <person name="Knowles D.P."/>
            <person name="Brayton K.A."/>
        </authorList>
    </citation>
    <scope>NUCLEOTIDE SEQUENCE [LARGE SCALE GENOMIC DNA]</scope>
    <source>
        <strain evidence="1 2">WA</strain>
    </source>
</reference>
<protein>
    <submittedName>
        <fullName evidence="1">Uncharacterized protein</fullName>
    </submittedName>
</protein>
<dbReference type="GeneID" id="15803611"/>
<dbReference type="OrthoDB" id="365732at2759"/>
<keyword evidence="2" id="KW-1185">Reference proteome</keyword>
<proteinExistence type="predicted"/>
<sequence>MFFNPFTPSRRWIRHWAKKKHIESTHYSIKDPESSLYRQVVPGDILANRKRLPNKKTSPREYRLGQTASGTYRLLQPYPPNVNVTLPPFPNNVAGIRDDPNKMGHVKFIQKYKGIEYITIKRMLPYPRGKQAYTFDVERVTKKRS</sequence>
<evidence type="ECO:0000313" key="1">
    <source>
        <dbReference type="EMBL" id="AFZ80152.1"/>
    </source>
</evidence>
<evidence type="ECO:0000313" key="2">
    <source>
        <dbReference type="Proteomes" id="UP000031512"/>
    </source>
</evidence>
<accession>L0AX36</accession>
<gene>
    <name evidence="1" type="ORF">BEWA_030040</name>
</gene>
<name>L0AX36_THEEQ</name>
<dbReference type="eggNOG" id="ENOG502SYEX">
    <property type="taxonomic scope" value="Eukaryota"/>
</dbReference>
<dbReference type="RefSeq" id="XP_004829818.1">
    <property type="nucleotide sequence ID" value="XM_004829761.1"/>
</dbReference>
<dbReference type="AlphaFoldDB" id="L0AX36"/>
<dbReference type="VEuPathDB" id="PiroplasmaDB:BEWA_030040"/>
<dbReference type="KEGG" id="beq:BEWA_030040"/>
<organism evidence="1 2">
    <name type="scientific">Theileria equi strain WA</name>
    <dbReference type="NCBI Taxonomy" id="1537102"/>
    <lineage>
        <taxon>Eukaryota</taxon>
        <taxon>Sar</taxon>
        <taxon>Alveolata</taxon>
        <taxon>Apicomplexa</taxon>
        <taxon>Aconoidasida</taxon>
        <taxon>Piroplasmida</taxon>
        <taxon>Theileriidae</taxon>
        <taxon>Theileria</taxon>
    </lineage>
</organism>
<dbReference type="EMBL" id="CP001669">
    <property type="protein sequence ID" value="AFZ80152.1"/>
    <property type="molecule type" value="Genomic_DNA"/>
</dbReference>
<dbReference type="Proteomes" id="UP000031512">
    <property type="component" value="Chromosome 1"/>
</dbReference>